<comment type="caution">
    <text evidence="2">The sequence shown here is derived from an EMBL/GenBank/DDBJ whole genome shotgun (WGS) entry which is preliminary data.</text>
</comment>
<keyword evidence="1" id="KW-0472">Membrane</keyword>
<keyword evidence="3" id="KW-1185">Reference proteome</keyword>
<evidence type="ECO:0000313" key="3">
    <source>
        <dbReference type="Proteomes" id="UP000289703"/>
    </source>
</evidence>
<dbReference type="Proteomes" id="UP000289703">
    <property type="component" value="Unassembled WGS sequence"/>
</dbReference>
<proteinExistence type="predicted"/>
<organism evidence="2 3">
    <name type="scientific">Ancylomarina salipaludis</name>
    <dbReference type="NCBI Taxonomy" id="2501299"/>
    <lineage>
        <taxon>Bacteria</taxon>
        <taxon>Pseudomonadati</taxon>
        <taxon>Bacteroidota</taxon>
        <taxon>Bacteroidia</taxon>
        <taxon>Marinilabiliales</taxon>
        <taxon>Marinifilaceae</taxon>
        <taxon>Ancylomarina</taxon>
    </lineage>
</organism>
<dbReference type="RefSeq" id="WP_129252061.1">
    <property type="nucleotide sequence ID" value="NZ_SAXA01000001.1"/>
</dbReference>
<keyword evidence="1" id="KW-1133">Transmembrane helix</keyword>
<gene>
    <name evidence="2" type="ORF">EO244_00990</name>
</gene>
<dbReference type="AlphaFoldDB" id="A0A4Q1JQ00"/>
<sequence>MFKLISKLKNKGNLWPYFFEFFTVLLSVYLAFLLTEWRENHKEQQETKLAIERLNQEIFQNYREIISFKKDVAQRLHKMQLIEKIIEPNISFNDYIGVFNGFRYVRFSTASWKRIGDSKIGNLMPVDYLDWAHDLYRSNEHLNQHNLIINDLMYSNMNFDPKKCKIAYHIAELYVWQQAVWAIDDVYNYTQFIQKYKQDFEYLLKQDSTVNAYFISRDSLTPDKLKDLLKKEAREINSLRKSEKMDAIRSKIKSLKTQAVQ</sequence>
<feature type="transmembrane region" description="Helical" evidence="1">
    <location>
        <begin position="14"/>
        <end position="34"/>
    </location>
</feature>
<evidence type="ECO:0000256" key="1">
    <source>
        <dbReference type="SAM" id="Phobius"/>
    </source>
</evidence>
<dbReference type="EMBL" id="SAXA01000001">
    <property type="protein sequence ID" value="RXQ97494.1"/>
    <property type="molecule type" value="Genomic_DNA"/>
</dbReference>
<keyword evidence="1" id="KW-0812">Transmembrane</keyword>
<name>A0A4Q1JQ00_9BACT</name>
<accession>A0A4Q1JQ00</accession>
<dbReference type="OrthoDB" id="1246696at2"/>
<evidence type="ECO:0000313" key="2">
    <source>
        <dbReference type="EMBL" id="RXQ97494.1"/>
    </source>
</evidence>
<protein>
    <submittedName>
        <fullName evidence="2">Uncharacterized protein</fullName>
    </submittedName>
</protein>
<reference evidence="2 3" key="1">
    <citation type="submission" date="2019-01" db="EMBL/GenBank/DDBJ databases">
        <title>Ancylomarina salipaludis sp. nov., isolated from a salt marsh.</title>
        <authorList>
            <person name="Yoon J.-H."/>
        </authorList>
    </citation>
    <scope>NUCLEOTIDE SEQUENCE [LARGE SCALE GENOMIC DNA]</scope>
    <source>
        <strain evidence="2 3">SHSM-M15</strain>
    </source>
</reference>